<feature type="region of interest" description="Disordered" evidence="1">
    <location>
        <begin position="394"/>
        <end position="418"/>
    </location>
</feature>
<evidence type="ECO:0000313" key="3">
    <source>
        <dbReference type="Proteomes" id="UP000662821"/>
    </source>
</evidence>
<proteinExistence type="predicted"/>
<feature type="compositionally biased region" description="Low complexity" evidence="1">
    <location>
        <begin position="292"/>
        <end position="307"/>
    </location>
</feature>
<sequence>MEIALFKNRLVPVGVFQRQKTAPSEQATCPACGENLFISAANSMVKTASFNHYAHPDEDSRCSLSYQYHPTYSWLKNVPQELSAERAALLKHEFFQAENLRRAFTFLTSLTGKGAVTSPVFSLLLRKADEFGIWRYSGLPVWAVPYILLTFIDFVVRPTAKPVFVLRFIVEKPPRSKLTTTWLQPGQCKLAKYFVNKGKANKLFGAAGAGKAPLVPARNPNPLTFSEEEFKRITADTSWIGDGLNHLLEEMQMEPEQGGANGNADEPTTAVLSHAVKPASTHKDTTRQKPGHSPTAATAVTSPTHSVGPDSGAIRQNSDAGVAVRALRPAYQKPTTPEISRPKVRPIPPSISSTSPPLPLSPPVLPLKPLLPPQSLPTEPSSVANVPAQAAKTLVPPKPVQPRSSVFPPQSAPVPKQIPAQEGLRSVLVKLAKWFFS</sequence>
<dbReference type="RefSeq" id="WP_151096072.1">
    <property type="nucleotide sequence ID" value="NZ_CP071520.1"/>
</dbReference>
<protein>
    <submittedName>
        <fullName evidence="2">Uncharacterized protein</fullName>
    </submittedName>
</protein>
<dbReference type="EMBL" id="CP071520">
    <property type="protein sequence ID" value="QSX94595.1"/>
    <property type="molecule type" value="Genomic_DNA"/>
</dbReference>
<accession>A0AAJ4T3M3</accession>
<feature type="region of interest" description="Disordered" evidence="1">
    <location>
        <begin position="277"/>
        <end position="360"/>
    </location>
</feature>
<dbReference type="Proteomes" id="UP000662821">
    <property type="component" value="Chromosome"/>
</dbReference>
<organism evidence="2 3">
    <name type="scientific">Janthinobacterium lividum</name>
    <dbReference type="NCBI Taxonomy" id="29581"/>
    <lineage>
        <taxon>Bacteria</taxon>
        <taxon>Pseudomonadati</taxon>
        <taxon>Pseudomonadota</taxon>
        <taxon>Betaproteobacteria</taxon>
        <taxon>Burkholderiales</taxon>
        <taxon>Oxalobacteraceae</taxon>
        <taxon>Janthinobacterium</taxon>
    </lineage>
</organism>
<gene>
    <name evidence="2" type="ORF">J3P46_17910</name>
</gene>
<name>A0AAJ4T3M3_9BURK</name>
<evidence type="ECO:0000313" key="2">
    <source>
        <dbReference type="EMBL" id="QSX94595.1"/>
    </source>
</evidence>
<evidence type="ECO:0000256" key="1">
    <source>
        <dbReference type="SAM" id="MobiDB-lite"/>
    </source>
</evidence>
<dbReference type="AlphaFoldDB" id="A0AAJ4T3M3"/>
<reference evidence="2 3" key="1">
    <citation type="submission" date="2021-03" db="EMBL/GenBank/DDBJ databases">
        <title>Draft genome sequence of Janthinobacterium sp. strain PLB02 isolated from infected primmorphs (Lubomirskia baicalensis).</title>
        <authorList>
            <person name="Chernogor L.I."/>
            <person name="Belikov S.I."/>
            <person name="Petrushin I.S."/>
        </authorList>
    </citation>
    <scope>NUCLEOTIDE SEQUENCE [LARGE SCALE GENOMIC DNA]</scope>
    <source>
        <strain evidence="2 3">PLB02</strain>
    </source>
</reference>